<proteinExistence type="predicted"/>
<dbReference type="Gene3D" id="1.10.260.40">
    <property type="entry name" value="lambda repressor-like DNA-binding domains"/>
    <property type="match status" value="1"/>
</dbReference>
<dbReference type="Proteomes" id="UP001239083">
    <property type="component" value="Unassembled WGS sequence"/>
</dbReference>
<keyword evidence="6" id="KW-1185">Reference proteome</keyword>
<evidence type="ECO:0000256" key="2">
    <source>
        <dbReference type="ARBA" id="ARBA00023125"/>
    </source>
</evidence>
<dbReference type="InterPro" id="IPR046335">
    <property type="entry name" value="LacI/GalR-like_sensor"/>
</dbReference>
<accession>A0ABU0RAJ6</accession>
<comment type="caution">
    <text evidence="5">The sequence shown here is derived from an EMBL/GenBank/DDBJ whole genome shotgun (WGS) entry which is preliminary data.</text>
</comment>
<dbReference type="SUPFAM" id="SSF47413">
    <property type="entry name" value="lambda repressor-like DNA-binding domains"/>
    <property type="match status" value="1"/>
</dbReference>
<gene>
    <name evidence="5" type="ORF">QFZ26_001776</name>
</gene>
<dbReference type="CDD" id="cd06267">
    <property type="entry name" value="PBP1_LacI_sugar_binding-like"/>
    <property type="match status" value="1"/>
</dbReference>
<dbReference type="SMART" id="SM00354">
    <property type="entry name" value="HTH_LACI"/>
    <property type="match status" value="1"/>
</dbReference>
<dbReference type="Gene3D" id="3.40.50.2300">
    <property type="match status" value="2"/>
</dbReference>
<dbReference type="InterPro" id="IPR028082">
    <property type="entry name" value="Peripla_BP_I"/>
</dbReference>
<name>A0ABU0RAJ6_9MICO</name>
<keyword evidence="2" id="KW-0238">DNA-binding</keyword>
<evidence type="ECO:0000313" key="6">
    <source>
        <dbReference type="Proteomes" id="UP001239083"/>
    </source>
</evidence>
<protein>
    <submittedName>
        <fullName evidence="5">LacI family transcriptional regulator</fullName>
    </submittedName>
</protein>
<evidence type="ECO:0000256" key="3">
    <source>
        <dbReference type="ARBA" id="ARBA00023163"/>
    </source>
</evidence>
<keyword evidence="1" id="KW-0805">Transcription regulation</keyword>
<sequence>MDTGFHRGSGGHVTRAGTRQSIRHVNDVLLREWSEDEREVASIRRIRGLGVRGDIAFHAPRFNDDMSRGRPMKIQSRATLEDVARLAGVSAKTVSRVYSNSPRVLPETRERILDAAKRLRFRPNTLARSLRQGGKTDTVAFVIGDIRNPFYFHVAAGIEQELAKRGFTMLLASTGDSPESEPVVVNALLGQLVRALLLIPIAGDQSYLEGERQLGTPVIAVDRPATDLVADSVVLANRAGMADAVRSLTALGHRKVGFVSNPSEMYTLAERLAGYRQALREVGVLETTTWERLDNDPQITPESQVRSLLDSSDPPTAIVTGNNRATMGALRELRERNDQVALIGFDDFELADMLGISVVAHDPVELGRAAGRLALERIESPSGPTRTIEIATRIVARGSGEIPPSR</sequence>
<dbReference type="PANTHER" id="PTHR30146:SF109">
    <property type="entry name" value="HTH-TYPE TRANSCRIPTIONAL REGULATOR GALS"/>
    <property type="match status" value="1"/>
</dbReference>
<organism evidence="5 6">
    <name type="scientific">Agromyces ramosus</name>
    <dbReference type="NCBI Taxonomy" id="33879"/>
    <lineage>
        <taxon>Bacteria</taxon>
        <taxon>Bacillati</taxon>
        <taxon>Actinomycetota</taxon>
        <taxon>Actinomycetes</taxon>
        <taxon>Micrococcales</taxon>
        <taxon>Microbacteriaceae</taxon>
        <taxon>Agromyces</taxon>
    </lineage>
</organism>
<keyword evidence="3" id="KW-0804">Transcription</keyword>
<reference evidence="5 6" key="1">
    <citation type="submission" date="2023-07" db="EMBL/GenBank/DDBJ databases">
        <title>Comparative genomics of wheat-associated soil bacteria to identify genetic determinants of phenazine resistance.</title>
        <authorList>
            <person name="Mouncey N."/>
        </authorList>
    </citation>
    <scope>NUCLEOTIDE SEQUENCE [LARGE SCALE GENOMIC DNA]</scope>
    <source>
        <strain evidence="5 6">V3I3</strain>
    </source>
</reference>
<dbReference type="PROSITE" id="PS50932">
    <property type="entry name" value="HTH_LACI_2"/>
    <property type="match status" value="1"/>
</dbReference>
<dbReference type="CDD" id="cd01392">
    <property type="entry name" value="HTH_LacI"/>
    <property type="match status" value="1"/>
</dbReference>
<evidence type="ECO:0000256" key="1">
    <source>
        <dbReference type="ARBA" id="ARBA00023015"/>
    </source>
</evidence>
<dbReference type="InterPro" id="IPR010982">
    <property type="entry name" value="Lambda_DNA-bd_dom_sf"/>
</dbReference>
<dbReference type="RefSeq" id="WP_307041303.1">
    <property type="nucleotide sequence ID" value="NZ_JAUSYY010000001.1"/>
</dbReference>
<dbReference type="InterPro" id="IPR000843">
    <property type="entry name" value="HTH_LacI"/>
</dbReference>
<feature type="domain" description="HTH lacI-type" evidence="4">
    <location>
        <begin position="78"/>
        <end position="132"/>
    </location>
</feature>
<dbReference type="Pfam" id="PF13377">
    <property type="entry name" value="Peripla_BP_3"/>
    <property type="match status" value="1"/>
</dbReference>
<dbReference type="Pfam" id="PF00356">
    <property type="entry name" value="LacI"/>
    <property type="match status" value="1"/>
</dbReference>
<dbReference type="EMBL" id="JAUSYY010000001">
    <property type="protein sequence ID" value="MDQ0894221.1"/>
    <property type="molecule type" value="Genomic_DNA"/>
</dbReference>
<evidence type="ECO:0000259" key="4">
    <source>
        <dbReference type="PROSITE" id="PS50932"/>
    </source>
</evidence>
<dbReference type="PANTHER" id="PTHR30146">
    <property type="entry name" value="LACI-RELATED TRANSCRIPTIONAL REPRESSOR"/>
    <property type="match status" value="1"/>
</dbReference>
<dbReference type="SUPFAM" id="SSF53822">
    <property type="entry name" value="Periplasmic binding protein-like I"/>
    <property type="match status" value="1"/>
</dbReference>
<evidence type="ECO:0000313" key="5">
    <source>
        <dbReference type="EMBL" id="MDQ0894221.1"/>
    </source>
</evidence>